<dbReference type="Pfam" id="PF24476">
    <property type="entry name" value="DUF7580"/>
    <property type="match status" value="1"/>
</dbReference>
<dbReference type="InterPro" id="IPR029498">
    <property type="entry name" value="HeLo_dom"/>
</dbReference>
<gene>
    <name evidence="2" type="ORF">CC86DRAFT_376044</name>
</gene>
<dbReference type="OrthoDB" id="1911848at2759"/>
<dbReference type="PANTHER" id="PTHR37542:SF1">
    <property type="entry name" value="PRION-INHIBITION AND PROPAGATION HELO DOMAIN-CONTAINING PROTEIN"/>
    <property type="match status" value="1"/>
</dbReference>
<evidence type="ECO:0000259" key="1">
    <source>
        <dbReference type="PROSITE" id="PS50011"/>
    </source>
</evidence>
<name>A0A6A6ZCX2_9PLEO</name>
<dbReference type="Gene3D" id="1.20.120.1020">
    <property type="entry name" value="Prion-inhibition and propagation, HeLo domain"/>
    <property type="match status" value="1"/>
</dbReference>
<dbReference type="SUPFAM" id="SSF56112">
    <property type="entry name" value="Protein kinase-like (PK-like)"/>
    <property type="match status" value="1"/>
</dbReference>
<dbReference type="PROSITE" id="PS50011">
    <property type="entry name" value="PROTEIN_KINASE_DOM"/>
    <property type="match status" value="1"/>
</dbReference>
<dbReference type="PANTHER" id="PTHR37542">
    <property type="entry name" value="HELO DOMAIN-CONTAINING PROTEIN-RELATED"/>
    <property type="match status" value="1"/>
</dbReference>
<dbReference type="Pfam" id="PF14479">
    <property type="entry name" value="HeLo"/>
    <property type="match status" value="1"/>
</dbReference>
<organism evidence="2 3">
    <name type="scientific">Ophiobolus disseminans</name>
    <dbReference type="NCBI Taxonomy" id="1469910"/>
    <lineage>
        <taxon>Eukaryota</taxon>
        <taxon>Fungi</taxon>
        <taxon>Dikarya</taxon>
        <taxon>Ascomycota</taxon>
        <taxon>Pezizomycotina</taxon>
        <taxon>Dothideomycetes</taxon>
        <taxon>Pleosporomycetidae</taxon>
        <taxon>Pleosporales</taxon>
        <taxon>Pleosporineae</taxon>
        <taxon>Phaeosphaeriaceae</taxon>
        <taxon>Ophiobolus</taxon>
    </lineage>
</organism>
<evidence type="ECO:0000313" key="2">
    <source>
        <dbReference type="EMBL" id="KAF2818047.1"/>
    </source>
</evidence>
<accession>A0A6A6ZCX2</accession>
<dbReference type="EMBL" id="MU006268">
    <property type="protein sequence ID" value="KAF2818047.1"/>
    <property type="molecule type" value="Genomic_DNA"/>
</dbReference>
<feature type="domain" description="Protein kinase" evidence="1">
    <location>
        <begin position="184"/>
        <end position="495"/>
    </location>
</feature>
<dbReference type="GO" id="GO:0004672">
    <property type="term" value="F:protein kinase activity"/>
    <property type="evidence" value="ECO:0007669"/>
    <property type="project" value="InterPro"/>
</dbReference>
<dbReference type="InterPro" id="IPR038305">
    <property type="entry name" value="HeLo_sf"/>
</dbReference>
<evidence type="ECO:0000313" key="3">
    <source>
        <dbReference type="Proteomes" id="UP000799424"/>
    </source>
</evidence>
<keyword evidence="3" id="KW-1185">Reference proteome</keyword>
<dbReference type="Proteomes" id="UP000799424">
    <property type="component" value="Unassembled WGS sequence"/>
</dbReference>
<dbReference type="InterPro" id="IPR011009">
    <property type="entry name" value="Kinase-like_dom_sf"/>
</dbReference>
<reference evidence="2" key="1">
    <citation type="journal article" date="2020" name="Stud. Mycol.">
        <title>101 Dothideomycetes genomes: a test case for predicting lifestyles and emergence of pathogens.</title>
        <authorList>
            <person name="Haridas S."/>
            <person name="Albert R."/>
            <person name="Binder M."/>
            <person name="Bloem J."/>
            <person name="Labutti K."/>
            <person name="Salamov A."/>
            <person name="Andreopoulos B."/>
            <person name="Baker S."/>
            <person name="Barry K."/>
            <person name="Bills G."/>
            <person name="Bluhm B."/>
            <person name="Cannon C."/>
            <person name="Castanera R."/>
            <person name="Culley D."/>
            <person name="Daum C."/>
            <person name="Ezra D."/>
            <person name="Gonzalez J."/>
            <person name="Henrissat B."/>
            <person name="Kuo A."/>
            <person name="Liang C."/>
            <person name="Lipzen A."/>
            <person name="Lutzoni F."/>
            <person name="Magnuson J."/>
            <person name="Mondo S."/>
            <person name="Nolan M."/>
            <person name="Ohm R."/>
            <person name="Pangilinan J."/>
            <person name="Park H.-J."/>
            <person name="Ramirez L."/>
            <person name="Alfaro M."/>
            <person name="Sun H."/>
            <person name="Tritt A."/>
            <person name="Yoshinaga Y."/>
            <person name="Zwiers L.-H."/>
            <person name="Turgeon B."/>
            <person name="Goodwin S."/>
            <person name="Spatafora J."/>
            <person name="Crous P."/>
            <person name="Grigoriev I."/>
        </authorList>
    </citation>
    <scope>NUCLEOTIDE SEQUENCE</scope>
    <source>
        <strain evidence="2">CBS 113818</strain>
    </source>
</reference>
<dbReference type="GO" id="GO:0005524">
    <property type="term" value="F:ATP binding"/>
    <property type="evidence" value="ECO:0007669"/>
    <property type="project" value="InterPro"/>
</dbReference>
<sequence>MTTSDGQSTRVTPASRRAEAASRVRGLGRSIAQTAKNLRTIVVEPRRLVWAAVDRDSFEKLIAKVESLNSFLITLLDSSQLRRLQDSMTTAYLEILQLRNDVVDLAALVKALSPAAGDQHNLPPGADPVSNALSQAVMEEQATQEKKKSYLRHLVEVKMQLTKINELNDNTAAPDLSNFIDTELPLTDFQFEEGMHEAKNLQKRTWATYHGRSVWIEWKDIPYGSAIRPDDAQIQWRIRLLTDLLRSVKPDGFRAAPCLGYIKTADADAATRFGVVFERPSPTQSKITTLWELLGQTPKPSLSARVALCAVLARCVHSLHAVNWLHKALRADNIIFFSPSGWSDLDAPFVSGFELSRPSNMDQWTEKPGFEPAKDIYRHPNAQSSQTDGSYRKSYDIYSLGVVMAEIALWKRIEDIVGLRDLRNAKPPALRGIQLRLLKKTLTGNAADTESCLHQVASACGDSLRDVVQRCLEMDAESKPEYSSTALGLQKATELDLVKKLEHVANAV</sequence>
<protein>
    <recommendedName>
        <fullName evidence="1">Protein kinase domain-containing protein</fullName>
    </recommendedName>
</protein>
<dbReference type="InterPro" id="IPR000719">
    <property type="entry name" value="Prot_kinase_dom"/>
</dbReference>
<dbReference type="InterPro" id="IPR056002">
    <property type="entry name" value="DUF7580"/>
</dbReference>
<dbReference type="AlphaFoldDB" id="A0A6A6ZCX2"/>
<dbReference type="Gene3D" id="1.10.510.10">
    <property type="entry name" value="Transferase(Phosphotransferase) domain 1"/>
    <property type="match status" value="1"/>
</dbReference>
<proteinExistence type="predicted"/>